<proteinExistence type="inferred from homology"/>
<sequence>MMNSYTGQSSKLQKLVILALLGTISMVLMFLKFPLPFLPPYLKVDVSDIPALLAAILFSPFAGIVVEALKNGLYMIFTGVSDPIGVAANFFAGVLFIVPVAMIYRKGKTVKSLILGLVFGSVFMALTMSVLNYFLILPAYSWFMGWETMSADVKWMTIVAGILPFNVIKGAIAGSLFIMLFVKMKDWIEQKSVRQSAA</sequence>
<evidence type="ECO:0000256" key="9">
    <source>
        <dbReference type="SAM" id="Phobius"/>
    </source>
</evidence>
<evidence type="ECO:0000256" key="2">
    <source>
        <dbReference type="ARBA" id="ARBA00005540"/>
    </source>
</evidence>
<dbReference type="PIRSF" id="PIRSF037778">
    <property type="entry name" value="UCP037778_transp_RibU"/>
    <property type="match status" value="1"/>
</dbReference>
<keyword evidence="7 8" id="KW-0472">Membrane</keyword>
<keyword evidence="4 8" id="KW-1003">Cell membrane</keyword>
<reference evidence="10 11" key="1">
    <citation type="submission" date="2019-07" db="EMBL/GenBank/DDBJ databases">
        <title>Whole genome shotgun sequence of Halobacillus faecis NBRC 103569.</title>
        <authorList>
            <person name="Hosoyama A."/>
            <person name="Uohara A."/>
            <person name="Ohji S."/>
            <person name="Ichikawa N."/>
        </authorList>
    </citation>
    <scope>NUCLEOTIDE SEQUENCE [LARGE SCALE GENOMIC DNA]</scope>
    <source>
        <strain evidence="10 11">NBRC 103569</strain>
    </source>
</reference>
<keyword evidence="6 9" id="KW-1133">Transmembrane helix</keyword>
<comment type="caution">
    <text evidence="10">The sequence shown here is derived from an EMBL/GenBank/DDBJ whole genome shotgun (WGS) entry which is preliminary data.</text>
</comment>
<dbReference type="GO" id="GO:0032217">
    <property type="term" value="F:riboflavin transmembrane transporter activity"/>
    <property type="evidence" value="ECO:0007669"/>
    <property type="project" value="UniProtKB-UniRule"/>
</dbReference>
<evidence type="ECO:0000256" key="5">
    <source>
        <dbReference type="ARBA" id="ARBA00022692"/>
    </source>
</evidence>
<feature type="transmembrane region" description="Helical" evidence="9">
    <location>
        <begin position="113"/>
        <end position="135"/>
    </location>
</feature>
<feature type="transmembrane region" description="Helical" evidence="9">
    <location>
        <begin position="12"/>
        <end position="31"/>
    </location>
</feature>
<comment type="subcellular location">
    <subcellularLocation>
        <location evidence="1">Cell membrane</location>
        <topology evidence="1">Multi-pass membrane protein</topology>
    </subcellularLocation>
</comment>
<evidence type="ECO:0000313" key="11">
    <source>
        <dbReference type="Proteomes" id="UP000321886"/>
    </source>
</evidence>
<dbReference type="Proteomes" id="UP000321886">
    <property type="component" value="Unassembled WGS sequence"/>
</dbReference>
<dbReference type="EMBL" id="BJYD01000023">
    <property type="protein sequence ID" value="GEN54241.1"/>
    <property type="molecule type" value="Genomic_DNA"/>
</dbReference>
<dbReference type="AlphaFoldDB" id="A0A511WV56"/>
<name>A0A511WV56_9BACI</name>
<keyword evidence="3 8" id="KW-0813">Transport</keyword>
<keyword evidence="11" id="KW-1185">Reference proteome</keyword>
<comment type="function">
    <text evidence="8">Probably a riboflavin-binding protein that interacts with the energy-coupling factor (ECF) ABC-transporter complex.</text>
</comment>
<evidence type="ECO:0000256" key="4">
    <source>
        <dbReference type="ARBA" id="ARBA00022475"/>
    </source>
</evidence>
<comment type="similarity">
    <text evidence="2 8">Belongs to the prokaryotic riboflavin transporter (P-RFT) (TC 2.A.87) family.</text>
</comment>
<accession>A0A511WV56</accession>
<feature type="transmembrane region" description="Helical" evidence="9">
    <location>
        <begin position="52"/>
        <end position="77"/>
    </location>
</feature>
<dbReference type="InterPro" id="IPR024529">
    <property type="entry name" value="ECF_trnsprt_substrate-spec"/>
</dbReference>
<evidence type="ECO:0000256" key="6">
    <source>
        <dbReference type="ARBA" id="ARBA00022989"/>
    </source>
</evidence>
<keyword evidence="5 9" id="KW-0812">Transmembrane</keyword>
<organism evidence="10 11">
    <name type="scientific">Halobacillus faecis</name>
    <dbReference type="NCBI Taxonomy" id="360184"/>
    <lineage>
        <taxon>Bacteria</taxon>
        <taxon>Bacillati</taxon>
        <taxon>Bacillota</taxon>
        <taxon>Bacilli</taxon>
        <taxon>Bacillales</taxon>
        <taxon>Bacillaceae</taxon>
        <taxon>Halobacillus</taxon>
    </lineage>
</organism>
<dbReference type="Pfam" id="PF12822">
    <property type="entry name" value="ECF_trnsprt"/>
    <property type="match status" value="1"/>
</dbReference>
<dbReference type="PANTHER" id="PTHR38438">
    <property type="entry name" value="RIBOFLAVIN TRANSPORTER RIBU"/>
    <property type="match status" value="1"/>
</dbReference>
<evidence type="ECO:0000313" key="10">
    <source>
        <dbReference type="EMBL" id="GEN54241.1"/>
    </source>
</evidence>
<gene>
    <name evidence="10" type="primary">ypaA</name>
    <name evidence="10" type="ORF">HFA01_25030</name>
</gene>
<dbReference type="InterPro" id="IPR025720">
    <property type="entry name" value="RibU"/>
</dbReference>
<evidence type="ECO:0000256" key="1">
    <source>
        <dbReference type="ARBA" id="ARBA00004651"/>
    </source>
</evidence>
<evidence type="ECO:0000256" key="3">
    <source>
        <dbReference type="ARBA" id="ARBA00022448"/>
    </source>
</evidence>
<evidence type="ECO:0000256" key="7">
    <source>
        <dbReference type="ARBA" id="ARBA00023136"/>
    </source>
</evidence>
<dbReference type="PANTHER" id="PTHR38438:SF1">
    <property type="entry name" value="RIBOFLAVIN TRANSPORTER RIBU"/>
    <property type="match status" value="1"/>
</dbReference>
<feature type="transmembrane region" description="Helical" evidence="9">
    <location>
        <begin position="83"/>
        <end position="104"/>
    </location>
</feature>
<dbReference type="Gene3D" id="1.10.1760.20">
    <property type="match status" value="1"/>
</dbReference>
<dbReference type="GO" id="GO:0005886">
    <property type="term" value="C:plasma membrane"/>
    <property type="evidence" value="ECO:0007669"/>
    <property type="project" value="UniProtKB-SubCell"/>
</dbReference>
<feature type="transmembrane region" description="Helical" evidence="9">
    <location>
        <begin position="155"/>
        <end position="182"/>
    </location>
</feature>
<protein>
    <recommendedName>
        <fullName evidence="8">Riboflavin transporter</fullName>
    </recommendedName>
</protein>
<evidence type="ECO:0000256" key="8">
    <source>
        <dbReference type="PIRNR" id="PIRNR037778"/>
    </source>
</evidence>